<evidence type="ECO:0000313" key="2">
    <source>
        <dbReference type="EMBL" id="KAA5259158.1"/>
    </source>
</evidence>
<evidence type="ECO:0000313" key="1">
    <source>
        <dbReference type="EMBL" id="KAA5231377.1"/>
    </source>
</evidence>
<dbReference type="RefSeq" id="WP_149923514.1">
    <property type="nucleotide sequence ID" value="NZ_VWAF01000001.1"/>
</dbReference>
<dbReference type="EMBL" id="VWAK01000006">
    <property type="protein sequence ID" value="KAA5231377.1"/>
    <property type="molecule type" value="Genomic_DNA"/>
</dbReference>
<organism evidence="1 3">
    <name type="scientific">Bacteroides finegoldii</name>
    <dbReference type="NCBI Taxonomy" id="338188"/>
    <lineage>
        <taxon>Bacteria</taxon>
        <taxon>Pseudomonadati</taxon>
        <taxon>Bacteroidota</taxon>
        <taxon>Bacteroidia</taxon>
        <taxon>Bacteroidales</taxon>
        <taxon>Bacteroidaceae</taxon>
        <taxon>Bacteroides</taxon>
    </lineage>
</organism>
<dbReference type="EMBL" id="VWAG01000005">
    <property type="protein sequence ID" value="KAA5259158.1"/>
    <property type="molecule type" value="Genomic_DNA"/>
</dbReference>
<proteinExistence type="predicted"/>
<keyword evidence="4" id="KW-1185">Reference proteome</keyword>
<evidence type="ECO:0000313" key="4">
    <source>
        <dbReference type="Proteomes" id="UP000440198"/>
    </source>
</evidence>
<evidence type="ECO:0000313" key="3">
    <source>
        <dbReference type="Proteomes" id="UP000421791"/>
    </source>
</evidence>
<protein>
    <submittedName>
        <fullName evidence="1">Uncharacterized protein</fullName>
    </submittedName>
</protein>
<dbReference type="AlphaFoldDB" id="A0A7J4YR14"/>
<gene>
    <name evidence="2" type="ORF">F2Z09_04230</name>
    <name evidence="1" type="ORF">F2Z22_05795</name>
</gene>
<name>A0A7J4YR14_9BACE</name>
<reference evidence="3 4" key="1">
    <citation type="journal article" date="2019" name="Nat. Med.">
        <title>A library of human gut bacterial isolates paired with longitudinal multiomics data enables mechanistic microbiome research.</title>
        <authorList>
            <person name="Poyet M."/>
            <person name="Groussin M."/>
            <person name="Gibbons S.M."/>
            <person name="Avila-Pacheco J."/>
            <person name="Jiang X."/>
            <person name="Kearney S.M."/>
            <person name="Perrotta A.R."/>
            <person name="Berdy B."/>
            <person name="Zhao S."/>
            <person name="Lieberman T.D."/>
            <person name="Swanson P.K."/>
            <person name="Smith M."/>
            <person name="Roesemann S."/>
            <person name="Alexander J.E."/>
            <person name="Rich S.A."/>
            <person name="Livny J."/>
            <person name="Vlamakis H."/>
            <person name="Clish C."/>
            <person name="Bullock K."/>
            <person name="Deik A."/>
            <person name="Scott J."/>
            <person name="Pierce K.A."/>
            <person name="Xavier R.J."/>
            <person name="Alm E.J."/>
        </authorList>
    </citation>
    <scope>NUCLEOTIDE SEQUENCE [LARGE SCALE GENOMIC DNA]</scope>
    <source>
        <strain evidence="2 4">BIOML-A2</strain>
        <strain evidence="1 3">BIOML-A6</strain>
    </source>
</reference>
<comment type="caution">
    <text evidence="1">The sequence shown here is derived from an EMBL/GenBank/DDBJ whole genome shotgun (WGS) entry which is preliminary data.</text>
</comment>
<dbReference type="Proteomes" id="UP000421791">
    <property type="component" value="Unassembled WGS sequence"/>
</dbReference>
<accession>A0A7J4YR14</accession>
<dbReference type="Proteomes" id="UP000440198">
    <property type="component" value="Unassembled WGS sequence"/>
</dbReference>
<sequence>MIDYNKLFAFRSIVNNTKAIKTFSNNSSLALYDKRLRTTFSKFLSAPRPVRKFFVTDSTMKRIEVMDLSHCPCSSLKSLFDKYGNEVGFVFCNKDKIHFIYSITNNFISLICFKGEKEPLVYQDPTKRYQNNNIEDYSYMNKSIIGSCIMPYSDNNPIMLPNCASGRIRSRIDGDSTFTVSREFLSEVKKYKKEVESIEKKGISIDKGTEISLDKLKNLSPYLYAENINYRSKLNDIWLCIRMFVFLKTAKVIDETFIAENGNAKQYIENGRKNQGVIVVDSFYDSTINVINPFSVSGHFRNQPKKNDKGEWYKELIYIDSYIKNGYTRKAKILEQ</sequence>